<reference evidence="1" key="1">
    <citation type="submission" date="2021-01" db="UniProtKB">
        <authorList>
            <consortium name="EnsemblMetazoa"/>
        </authorList>
    </citation>
    <scope>IDENTIFICATION</scope>
</reference>
<evidence type="ECO:0000313" key="1">
    <source>
        <dbReference type="EnsemblMetazoa" id="XP_022654300"/>
    </source>
</evidence>
<dbReference type="InParanoid" id="A0A7M7JM80"/>
<dbReference type="RefSeq" id="XP_022654302.1">
    <property type="nucleotide sequence ID" value="XM_022798567.1"/>
</dbReference>
<dbReference type="GeneID" id="111247536"/>
<dbReference type="AlphaFoldDB" id="A0A7M7JM80"/>
<dbReference type="RefSeq" id="XP_022654300.1">
    <property type="nucleotide sequence ID" value="XM_022798565.1"/>
</dbReference>
<protein>
    <submittedName>
        <fullName evidence="1">Uncharacterized protein</fullName>
    </submittedName>
</protein>
<dbReference type="EnsemblMetazoa" id="XM_022798566">
    <property type="protein sequence ID" value="XP_022654301"/>
    <property type="gene ID" value="LOC111247536"/>
</dbReference>
<dbReference type="KEGG" id="vde:111247536"/>
<name>A0A7M7JM80_VARDE</name>
<dbReference type="EnsemblMetazoa" id="XM_022798565">
    <property type="protein sequence ID" value="XP_022654300"/>
    <property type="gene ID" value="LOC111247536"/>
</dbReference>
<dbReference type="Proteomes" id="UP000594260">
    <property type="component" value="Unplaced"/>
</dbReference>
<proteinExistence type="predicted"/>
<dbReference type="OrthoDB" id="744564at2759"/>
<evidence type="ECO:0000313" key="2">
    <source>
        <dbReference type="Proteomes" id="UP000594260"/>
    </source>
</evidence>
<keyword evidence="2" id="KW-1185">Reference proteome</keyword>
<sequence length="649" mass="73410">MSSKSVSSSSTREEVDDAVSIASSFRYDNLAQLIEHLPKQISRDVLIKLHRACLECDARCLPKSDEVADMLMAIVFDKITSAADQQLALTVLQHFISKKQLTEILPSLTIAQTELLLSLVLMELDEYSLVNERLLKALQDDTVSGVTKRNILCFFTQVLLLYPDRMPPFIKDSILKRIPNWLDDVNKKSFTAATQVRSLTADHYLNVAVFSVLPQWLELCHQENHPQKNEVYSAAMEYCSAVIELAVQQGTQEYAGILCKAINCLNMLCTCDPSEQTWAIQCVSKVKTNDFLLCLEVESFLSKYMPDYSQRSAALASVNVAAIISAGLSNTSNAHVVINFLRTNLQKMAKHIQYNLPGYLKIFSRFPKHIDMTEVLVYSITEANYESVFKKLLLCPAVCAALMIPHDKSKEEIFESVKSTLHILLRESFASTNKADQQLSMMVTALAPMSYYRRVVHVADTVANSLLHTYFETLETNYPRHYFELLARLICDLPKNLLMPVEGYLEEIEHMIIELYCENILEIPQPIETLRRSDHASTVITKLLPDADEDTCEEYLSVLMGQLQLQLPPGPATRARMLRVVNAAAMVAQKVSPEQRSLLLESLSQMSVKPSDKQLYERINQLSAEIQQSEPHLYASSALFNMIDNLYRN</sequence>
<dbReference type="RefSeq" id="XP_022654301.1">
    <property type="nucleotide sequence ID" value="XM_022798566.1"/>
</dbReference>
<dbReference type="EnsemblMetazoa" id="XM_022798567">
    <property type="protein sequence ID" value="XP_022654302"/>
    <property type="gene ID" value="LOC111247536"/>
</dbReference>
<accession>A0A7M7JM80</accession>
<organism evidence="1 2">
    <name type="scientific">Varroa destructor</name>
    <name type="common">Honeybee mite</name>
    <dbReference type="NCBI Taxonomy" id="109461"/>
    <lineage>
        <taxon>Eukaryota</taxon>
        <taxon>Metazoa</taxon>
        <taxon>Ecdysozoa</taxon>
        <taxon>Arthropoda</taxon>
        <taxon>Chelicerata</taxon>
        <taxon>Arachnida</taxon>
        <taxon>Acari</taxon>
        <taxon>Parasitiformes</taxon>
        <taxon>Mesostigmata</taxon>
        <taxon>Gamasina</taxon>
        <taxon>Dermanyssoidea</taxon>
        <taxon>Varroidae</taxon>
        <taxon>Varroa</taxon>
    </lineage>
</organism>